<dbReference type="PANTHER" id="PTHR21576">
    <property type="entry name" value="UNCHARACTERIZED NODULIN-LIKE PROTEIN"/>
    <property type="match status" value="1"/>
</dbReference>
<evidence type="ECO:0000256" key="1">
    <source>
        <dbReference type="ARBA" id="ARBA00004141"/>
    </source>
</evidence>
<keyword evidence="2 5" id="KW-0812">Transmembrane</keyword>
<feature type="transmembrane region" description="Helical" evidence="5">
    <location>
        <begin position="356"/>
        <end position="374"/>
    </location>
</feature>
<evidence type="ECO:0000313" key="8">
    <source>
        <dbReference type="EMBL" id="KAI0523341.1"/>
    </source>
</evidence>
<reference evidence="8" key="1">
    <citation type="journal article" date="2022" name="Front. Genet.">
        <title>Chromosome-Scale Assembly of the Dendrobium nobile Genome Provides Insights Into the Molecular Mechanism of the Biosynthesis of the Medicinal Active Ingredient of Dendrobium.</title>
        <authorList>
            <person name="Xu Q."/>
            <person name="Niu S.-C."/>
            <person name="Li K.-L."/>
            <person name="Zheng P.-J."/>
            <person name="Zhang X.-J."/>
            <person name="Jia Y."/>
            <person name="Liu Y."/>
            <person name="Niu Y.-X."/>
            <person name="Yu L.-H."/>
            <person name="Chen D.-F."/>
            <person name="Zhang G.-Q."/>
        </authorList>
    </citation>
    <scope>NUCLEOTIDE SEQUENCE</scope>
    <source>
        <tissue evidence="8">Leaf</tissue>
    </source>
</reference>
<sequence length="566" mass="61789">MSIAARKAKTRSLYGTVTGWSARKSPVACEGPKMKRKSPATFAGCGLTPASAGRNKWAAMTASIWMQCVSGSGYTFSFYSPLLKSTQLYDQQTLDTVAFFKDIGANAGVISGAIYSSSPEASRPRLVLALGAVQCFAGYFFMWLSVSGILHRPPVPLMCLFMLLAAHSLTFFNTADVVTAARNFPDHRGTAIGIMKGYLGLSGAILIQVYATVYGNDRSYFLLMLSLLPTALALLLMYFVKVYPSNFQDDRPFLNVFSLIALVSAGYLMAFIILENILTLGSSVRSLTLLLLLILLISPIIITMKGHLRDSMLPSATISHERLLLANSDDPSEVPDLETESEENLNLFQAMQNCNFWLLFICMACGMGSGLATVNNISQIGSSLGYKSTETATLVSLWSIWNFMGRFCTGYISDHLFRSRRIARPLLMVITLASMSVGHAVIASGLPGALYLGSVLVGVCYGSQWSLMPTISSEIFGLRHLGTIFNAIAIASPCGSYLLSVRVVGYIYDMESHKRSCVGNHCFLLSFLIMAVCTLLGSGVALALFFRTREFYEQVLYARLRNLAVY</sequence>
<dbReference type="SUPFAM" id="SSF103473">
    <property type="entry name" value="MFS general substrate transporter"/>
    <property type="match status" value="2"/>
</dbReference>
<dbReference type="Pfam" id="PF06813">
    <property type="entry name" value="Nodulin-like"/>
    <property type="match status" value="1"/>
</dbReference>
<evidence type="ECO:0000259" key="7">
    <source>
        <dbReference type="Pfam" id="PF23262"/>
    </source>
</evidence>
<comment type="caution">
    <text evidence="8">The sequence shown here is derived from an EMBL/GenBank/DDBJ whole genome shotgun (WGS) entry which is preliminary data.</text>
</comment>
<proteinExistence type="predicted"/>
<evidence type="ECO:0000256" key="2">
    <source>
        <dbReference type="ARBA" id="ARBA00022692"/>
    </source>
</evidence>
<feature type="transmembrane region" description="Helical" evidence="5">
    <location>
        <begin position="449"/>
        <end position="471"/>
    </location>
</feature>
<dbReference type="AlphaFoldDB" id="A0A8T3BZ50"/>
<name>A0A8T3BZ50_DENNO</name>
<evidence type="ECO:0008006" key="10">
    <source>
        <dbReference type="Google" id="ProtNLM"/>
    </source>
</evidence>
<accession>A0A8T3BZ50</accession>
<keyword evidence="9" id="KW-1185">Reference proteome</keyword>
<keyword evidence="4 5" id="KW-0472">Membrane</keyword>
<dbReference type="GO" id="GO:0016020">
    <property type="term" value="C:membrane"/>
    <property type="evidence" value="ECO:0007669"/>
    <property type="project" value="UniProtKB-SubCell"/>
</dbReference>
<dbReference type="CDD" id="cd17354">
    <property type="entry name" value="MFS_Mch1p_like"/>
    <property type="match status" value="1"/>
</dbReference>
<dbReference type="InterPro" id="IPR010658">
    <property type="entry name" value="Nodulin-like"/>
</dbReference>
<comment type="subcellular location">
    <subcellularLocation>
        <location evidence="1">Membrane</location>
        <topology evidence="1">Multi-pass membrane protein</topology>
    </subcellularLocation>
</comment>
<feature type="transmembrane region" description="Helical" evidence="5">
    <location>
        <begin position="286"/>
        <end position="304"/>
    </location>
</feature>
<protein>
    <recommendedName>
        <fullName evidence="10">Nodulin-like domain-containing protein</fullName>
    </recommendedName>
</protein>
<evidence type="ECO:0000256" key="5">
    <source>
        <dbReference type="SAM" id="Phobius"/>
    </source>
</evidence>
<evidence type="ECO:0000259" key="6">
    <source>
        <dbReference type="Pfam" id="PF06813"/>
    </source>
</evidence>
<feature type="transmembrane region" description="Helical" evidence="5">
    <location>
        <begin position="523"/>
        <end position="546"/>
    </location>
</feature>
<dbReference type="InterPro" id="IPR036259">
    <property type="entry name" value="MFS_trans_sf"/>
</dbReference>
<gene>
    <name evidence="8" type="ORF">KFK09_005736</name>
</gene>
<feature type="transmembrane region" description="Helical" evidence="5">
    <location>
        <begin position="155"/>
        <end position="175"/>
    </location>
</feature>
<dbReference type="PANTHER" id="PTHR21576:SF22">
    <property type="entry name" value="F25A4.25 PROTEIN"/>
    <property type="match status" value="1"/>
</dbReference>
<dbReference type="Pfam" id="PF23262">
    <property type="entry name" value="NFD4_C"/>
    <property type="match status" value="1"/>
</dbReference>
<dbReference type="InterPro" id="IPR056555">
    <property type="entry name" value="NFD4_C"/>
</dbReference>
<keyword evidence="3 5" id="KW-1133">Transmembrane helix</keyword>
<dbReference type="OrthoDB" id="410267at2759"/>
<evidence type="ECO:0000256" key="4">
    <source>
        <dbReference type="ARBA" id="ARBA00023136"/>
    </source>
</evidence>
<feature type="domain" description="NFD4 C-terminal" evidence="7">
    <location>
        <begin position="351"/>
        <end position="552"/>
    </location>
</feature>
<dbReference type="EMBL" id="JAGYWB010000005">
    <property type="protein sequence ID" value="KAI0523341.1"/>
    <property type="molecule type" value="Genomic_DNA"/>
</dbReference>
<feature type="transmembrane region" description="Helical" evidence="5">
    <location>
        <begin position="252"/>
        <end position="274"/>
    </location>
</feature>
<evidence type="ECO:0000313" key="9">
    <source>
        <dbReference type="Proteomes" id="UP000829196"/>
    </source>
</evidence>
<organism evidence="8 9">
    <name type="scientific">Dendrobium nobile</name>
    <name type="common">Orchid</name>
    <dbReference type="NCBI Taxonomy" id="94219"/>
    <lineage>
        <taxon>Eukaryota</taxon>
        <taxon>Viridiplantae</taxon>
        <taxon>Streptophyta</taxon>
        <taxon>Embryophyta</taxon>
        <taxon>Tracheophyta</taxon>
        <taxon>Spermatophyta</taxon>
        <taxon>Magnoliopsida</taxon>
        <taxon>Liliopsida</taxon>
        <taxon>Asparagales</taxon>
        <taxon>Orchidaceae</taxon>
        <taxon>Epidendroideae</taxon>
        <taxon>Malaxideae</taxon>
        <taxon>Dendrobiinae</taxon>
        <taxon>Dendrobium</taxon>
    </lineage>
</organism>
<dbReference type="Proteomes" id="UP000829196">
    <property type="component" value="Unassembled WGS sequence"/>
</dbReference>
<feature type="transmembrane region" description="Helical" evidence="5">
    <location>
        <begin position="483"/>
        <end position="508"/>
    </location>
</feature>
<feature type="domain" description="Nodulin-like" evidence="6">
    <location>
        <begin position="56"/>
        <end position="303"/>
    </location>
</feature>
<feature type="transmembrane region" description="Helical" evidence="5">
    <location>
        <begin position="196"/>
        <end position="214"/>
    </location>
</feature>
<feature type="transmembrane region" description="Helical" evidence="5">
    <location>
        <begin position="220"/>
        <end position="240"/>
    </location>
</feature>
<dbReference type="Gene3D" id="1.20.1250.20">
    <property type="entry name" value="MFS general substrate transporter like domains"/>
    <property type="match status" value="1"/>
</dbReference>
<feature type="transmembrane region" description="Helical" evidence="5">
    <location>
        <begin position="126"/>
        <end position="149"/>
    </location>
</feature>
<evidence type="ECO:0000256" key="3">
    <source>
        <dbReference type="ARBA" id="ARBA00022989"/>
    </source>
</evidence>